<evidence type="ECO:0000313" key="1">
    <source>
        <dbReference type="EMBL" id="NGZ87519.1"/>
    </source>
</evidence>
<dbReference type="Proteomes" id="UP000666369">
    <property type="component" value="Unassembled WGS sequence"/>
</dbReference>
<organism evidence="1 2">
    <name type="scientific">Duganella aceris</name>
    <dbReference type="NCBI Taxonomy" id="2703883"/>
    <lineage>
        <taxon>Bacteria</taxon>
        <taxon>Pseudomonadati</taxon>
        <taxon>Pseudomonadota</taxon>
        <taxon>Betaproteobacteria</taxon>
        <taxon>Burkholderiales</taxon>
        <taxon>Oxalobacteraceae</taxon>
        <taxon>Telluria group</taxon>
        <taxon>Duganella</taxon>
    </lineage>
</organism>
<accession>A0ABX0FS80</accession>
<gene>
    <name evidence="1" type="ORF">GW587_25070</name>
</gene>
<name>A0ABX0FS80_9BURK</name>
<keyword evidence="2" id="KW-1185">Reference proteome</keyword>
<proteinExistence type="predicted"/>
<sequence>MQLRKDMDTAQAVENGLVVDEVNGSASAWAYLAEHGVPTPVILRVLVSQTRRRQSDPIYTPRSN</sequence>
<dbReference type="RefSeq" id="WP_166107646.1">
    <property type="nucleotide sequence ID" value="NZ_JAADJT010000013.1"/>
</dbReference>
<evidence type="ECO:0000313" key="2">
    <source>
        <dbReference type="Proteomes" id="UP000666369"/>
    </source>
</evidence>
<protein>
    <submittedName>
        <fullName evidence="1">Uncharacterized protein</fullName>
    </submittedName>
</protein>
<comment type="caution">
    <text evidence="1">The sequence shown here is derived from an EMBL/GenBank/DDBJ whole genome shotgun (WGS) entry which is preliminary data.</text>
</comment>
<dbReference type="EMBL" id="JAADJT010000013">
    <property type="protein sequence ID" value="NGZ87519.1"/>
    <property type="molecule type" value="Genomic_DNA"/>
</dbReference>
<reference evidence="2" key="1">
    <citation type="submission" date="2023-07" db="EMBL/GenBank/DDBJ databases">
        <title>Duganella aceri sp. nov., isolated from tree sap.</title>
        <authorList>
            <person name="Kim I.S."/>
        </authorList>
    </citation>
    <scope>NUCLEOTIDE SEQUENCE [LARGE SCALE GENOMIC DNA]</scope>
    <source>
        <strain evidence="2">SAP-35</strain>
    </source>
</reference>